<keyword evidence="2" id="KW-1185">Reference proteome</keyword>
<dbReference type="SUPFAM" id="SSF56601">
    <property type="entry name" value="beta-lactamase/transpeptidase-like"/>
    <property type="match status" value="1"/>
</dbReference>
<sequence length="283" mass="29790">MMLGASATAHASPSWWPRQLPPLPPQIADLLEPPVPVEKKLISSFAKLQKSMRKSLTGKVGLAIVPVGSDRVITMGDLTTGRAWSTLKVPVSLAAERRFGAAVATEEDKAITFSDNDAAGELWGSLGGGQSSVDAVTDVLREGHDLRTQVSSEADDPPSYPGYTPWALADQARFGAHLPCLPGSEHVIRLMSNVASNQQWGVATMGRNQGAVTAVKGGWGPARSGSAGYLVRQLAVITTLRGDVAVSMAAIPSSGSFSTGTRMLDKVGDWLERHLAALPVGRC</sequence>
<dbReference type="Gene3D" id="3.40.710.10">
    <property type="entry name" value="DD-peptidase/beta-lactamase superfamily"/>
    <property type="match status" value="1"/>
</dbReference>
<gene>
    <name evidence="1" type="ORF">V1Y59_04295</name>
</gene>
<organism evidence="1 2">
    <name type="scientific">Gordonia prachuapensis</name>
    <dbReference type="NCBI Taxonomy" id="3115651"/>
    <lineage>
        <taxon>Bacteria</taxon>
        <taxon>Bacillati</taxon>
        <taxon>Actinomycetota</taxon>
        <taxon>Actinomycetes</taxon>
        <taxon>Mycobacteriales</taxon>
        <taxon>Gordoniaceae</taxon>
        <taxon>Gordonia</taxon>
    </lineage>
</organism>
<protein>
    <recommendedName>
        <fullName evidence="3">Serine hydrolase</fullName>
    </recommendedName>
</protein>
<reference evidence="1 2" key="1">
    <citation type="submission" date="2024-01" db="EMBL/GenBank/DDBJ databases">
        <title>Draft genome sequence of Gordonia sp. PKS22-38.</title>
        <authorList>
            <person name="Suphannarot A."/>
            <person name="Mingma R."/>
        </authorList>
    </citation>
    <scope>NUCLEOTIDE SEQUENCE [LARGE SCALE GENOMIC DNA]</scope>
    <source>
        <strain evidence="1 2">PKS22-38</strain>
    </source>
</reference>
<evidence type="ECO:0000313" key="1">
    <source>
        <dbReference type="EMBL" id="MEE4022291.1"/>
    </source>
</evidence>
<evidence type="ECO:0000313" key="2">
    <source>
        <dbReference type="Proteomes" id="UP001335729"/>
    </source>
</evidence>
<dbReference type="InterPro" id="IPR012338">
    <property type="entry name" value="Beta-lactam/transpept-like"/>
</dbReference>
<name>A0ABU7MQQ1_9ACTN</name>
<evidence type="ECO:0008006" key="3">
    <source>
        <dbReference type="Google" id="ProtNLM"/>
    </source>
</evidence>
<dbReference type="EMBL" id="JAZDUE010000003">
    <property type="protein sequence ID" value="MEE4022291.1"/>
    <property type="molecule type" value="Genomic_DNA"/>
</dbReference>
<proteinExistence type="predicted"/>
<comment type="caution">
    <text evidence="1">The sequence shown here is derived from an EMBL/GenBank/DDBJ whole genome shotgun (WGS) entry which is preliminary data.</text>
</comment>
<accession>A0ABU7MQQ1</accession>
<dbReference type="Proteomes" id="UP001335729">
    <property type="component" value="Unassembled WGS sequence"/>
</dbReference>